<accession>A0A0T9RBT1</accession>
<evidence type="ECO:0000313" key="1">
    <source>
        <dbReference type="EMBL" id="CNI54690.1"/>
    </source>
</evidence>
<protein>
    <submittedName>
        <fullName evidence="1">Uncharacterized protein</fullName>
    </submittedName>
</protein>
<reference evidence="1 2" key="1">
    <citation type="submission" date="2015-03" db="EMBL/GenBank/DDBJ databases">
        <authorList>
            <person name="Murphy D."/>
        </authorList>
    </citation>
    <scope>NUCLEOTIDE SEQUENCE [LARGE SCALE GENOMIC DNA]</scope>
    <source>
        <strain evidence="1 2">Y233</strain>
    </source>
</reference>
<dbReference type="EMBL" id="CQBK01000036">
    <property type="protein sequence ID" value="CNI54690.1"/>
    <property type="molecule type" value="Genomic_DNA"/>
</dbReference>
<proteinExistence type="predicted"/>
<dbReference type="AlphaFoldDB" id="A0A0T9RBT1"/>
<sequence>MMSELKLKAIGKLFSSIWIFQPIVARVSVQVVAVKPAIDLMIGRVVEPTIAHIVARVPGWI</sequence>
<evidence type="ECO:0000313" key="2">
    <source>
        <dbReference type="Proteomes" id="UP000038204"/>
    </source>
</evidence>
<name>A0A0T9RBT1_9GAMM</name>
<gene>
    <name evidence="1" type="ORF">ERS008667_03704</name>
</gene>
<dbReference type="Proteomes" id="UP000038204">
    <property type="component" value="Unassembled WGS sequence"/>
</dbReference>
<organism evidence="1 2">
    <name type="scientific">Yersinia similis</name>
    <dbReference type="NCBI Taxonomy" id="367190"/>
    <lineage>
        <taxon>Bacteria</taxon>
        <taxon>Pseudomonadati</taxon>
        <taxon>Pseudomonadota</taxon>
        <taxon>Gammaproteobacteria</taxon>
        <taxon>Enterobacterales</taxon>
        <taxon>Yersiniaceae</taxon>
        <taxon>Yersinia</taxon>
    </lineage>
</organism>